<dbReference type="AlphaFoldDB" id="A0A9D1JWV7"/>
<evidence type="ECO:0000256" key="3">
    <source>
        <dbReference type="ARBA" id="ARBA00022989"/>
    </source>
</evidence>
<name>A0A9D1JWV7_9PROT</name>
<dbReference type="InterPro" id="IPR007792">
    <property type="entry name" value="T4SS_VirB3/TrbD/AvhB"/>
</dbReference>
<dbReference type="GO" id="GO:0016020">
    <property type="term" value="C:membrane"/>
    <property type="evidence" value="ECO:0007669"/>
    <property type="project" value="UniProtKB-SubCell"/>
</dbReference>
<dbReference type="Proteomes" id="UP000886742">
    <property type="component" value="Unassembled WGS sequence"/>
</dbReference>
<comment type="caution">
    <text evidence="6">The sequence shown here is derived from an EMBL/GenBank/DDBJ whole genome shotgun (WGS) entry which is preliminary data.</text>
</comment>
<gene>
    <name evidence="6" type="ORF">IAD02_02910</name>
</gene>
<sequence>MRQQVLKALANPARIFYVPYTLAVINFAVQFIVFIIVFIIGLSISGADSPVNPLYFLISVIVVHMILAFYSKRDPQLGQIISAKIQLLKKKIPGRLAA</sequence>
<organism evidence="6 7">
    <name type="scientific">Candidatus Enterousia intestinigallinarum</name>
    <dbReference type="NCBI Taxonomy" id="2840790"/>
    <lineage>
        <taxon>Bacteria</taxon>
        <taxon>Pseudomonadati</taxon>
        <taxon>Pseudomonadota</taxon>
        <taxon>Alphaproteobacteria</taxon>
        <taxon>Candidatus Enterousia</taxon>
    </lineage>
</organism>
<keyword evidence="2 5" id="KW-0812">Transmembrane</keyword>
<evidence type="ECO:0000256" key="5">
    <source>
        <dbReference type="SAM" id="Phobius"/>
    </source>
</evidence>
<evidence type="ECO:0000256" key="2">
    <source>
        <dbReference type="ARBA" id="ARBA00022692"/>
    </source>
</evidence>
<protein>
    <submittedName>
        <fullName evidence="6">VirB3 family type IV secretion system protein</fullName>
    </submittedName>
</protein>
<feature type="transmembrane region" description="Helical" evidence="5">
    <location>
        <begin position="20"/>
        <end position="42"/>
    </location>
</feature>
<comment type="subcellular location">
    <subcellularLocation>
        <location evidence="1">Membrane</location>
    </subcellularLocation>
</comment>
<dbReference type="EMBL" id="DVJI01000011">
    <property type="protein sequence ID" value="HIS70915.1"/>
    <property type="molecule type" value="Genomic_DNA"/>
</dbReference>
<keyword evidence="4 5" id="KW-0472">Membrane</keyword>
<proteinExistence type="predicted"/>
<evidence type="ECO:0000256" key="1">
    <source>
        <dbReference type="ARBA" id="ARBA00004370"/>
    </source>
</evidence>
<reference evidence="6" key="1">
    <citation type="submission" date="2020-10" db="EMBL/GenBank/DDBJ databases">
        <authorList>
            <person name="Gilroy R."/>
        </authorList>
    </citation>
    <scope>NUCLEOTIDE SEQUENCE</scope>
    <source>
        <strain evidence="6">ChiGjej3B3-5194</strain>
    </source>
</reference>
<reference evidence="6" key="2">
    <citation type="journal article" date="2021" name="PeerJ">
        <title>Extensive microbial diversity within the chicken gut microbiome revealed by metagenomics and culture.</title>
        <authorList>
            <person name="Gilroy R."/>
            <person name="Ravi A."/>
            <person name="Getino M."/>
            <person name="Pursley I."/>
            <person name="Horton D.L."/>
            <person name="Alikhan N.F."/>
            <person name="Baker D."/>
            <person name="Gharbi K."/>
            <person name="Hall N."/>
            <person name="Watson M."/>
            <person name="Adriaenssens E.M."/>
            <person name="Foster-Nyarko E."/>
            <person name="Jarju S."/>
            <person name="Secka A."/>
            <person name="Antonio M."/>
            <person name="Oren A."/>
            <person name="Chaudhuri R.R."/>
            <person name="La Ragione R."/>
            <person name="Hildebrand F."/>
            <person name="Pallen M.J."/>
        </authorList>
    </citation>
    <scope>NUCLEOTIDE SEQUENCE</scope>
    <source>
        <strain evidence="6">ChiGjej3B3-5194</strain>
    </source>
</reference>
<evidence type="ECO:0000313" key="6">
    <source>
        <dbReference type="EMBL" id="HIS70915.1"/>
    </source>
</evidence>
<evidence type="ECO:0000256" key="4">
    <source>
        <dbReference type="ARBA" id="ARBA00023136"/>
    </source>
</evidence>
<accession>A0A9D1JWV7</accession>
<keyword evidence="3 5" id="KW-1133">Transmembrane helix</keyword>
<dbReference type="Pfam" id="PF05101">
    <property type="entry name" value="VirB3"/>
    <property type="match status" value="1"/>
</dbReference>
<evidence type="ECO:0000313" key="7">
    <source>
        <dbReference type="Proteomes" id="UP000886742"/>
    </source>
</evidence>
<feature type="transmembrane region" description="Helical" evidence="5">
    <location>
        <begin position="54"/>
        <end position="71"/>
    </location>
</feature>